<dbReference type="AlphaFoldDB" id="A0AAV9IJE7"/>
<keyword evidence="3 6" id="KW-0812">Transmembrane</keyword>
<dbReference type="Pfam" id="PF04930">
    <property type="entry name" value="FUN14"/>
    <property type="match status" value="1"/>
</dbReference>
<dbReference type="Proteomes" id="UP001300502">
    <property type="component" value="Unassembled WGS sequence"/>
</dbReference>
<feature type="transmembrane region" description="Helical" evidence="6">
    <location>
        <begin position="81"/>
        <end position="98"/>
    </location>
</feature>
<name>A0AAV9IJE7_9RHOD</name>
<accession>A0AAV9IJE7</accession>
<evidence type="ECO:0008006" key="9">
    <source>
        <dbReference type="Google" id="ProtNLM"/>
    </source>
</evidence>
<dbReference type="EMBL" id="JANCYU010000050">
    <property type="protein sequence ID" value="KAK4527338.1"/>
    <property type="molecule type" value="Genomic_DNA"/>
</dbReference>
<comment type="subcellular location">
    <subcellularLocation>
        <location evidence="1">Membrane</location>
    </subcellularLocation>
</comment>
<gene>
    <name evidence="7" type="ORF">GAYE_SCF38G5260</name>
</gene>
<evidence type="ECO:0000256" key="5">
    <source>
        <dbReference type="ARBA" id="ARBA00023136"/>
    </source>
</evidence>
<evidence type="ECO:0000256" key="6">
    <source>
        <dbReference type="SAM" id="Phobius"/>
    </source>
</evidence>
<keyword evidence="5 6" id="KW-0472">Membrane</keyword>
<evidence type="ECO:0000256" key="4">
    <source>
        <dbReference type="ARBA" id="ARBA00022989"/>
    </source>
</evidence>
<comment type="caution">
    <text evidence="7">The sequence shown here is derived from an EMBL/GenBank/DDBJ whole genome shotgun (WGS) entry which is preliminary data.</text>
</comment>
<dbReference type="InterPro" id="IPR007014">
    <property type="entry name" value="FUN14"/>
</dbReference>
<protein>
    <recommendedName>
        <fullName evidence="9">FUN14 family protein</fullName>
    </recommendedName>
</protein>
<evidence type="ECO:0000313" key="7">
    <source>
        <dbReference type="EMBL" id="KAK4527338.1"/>
    </source>
</evidence>
<comment type="similarity">
    <text evidence="2">Belongs to the FUN14 family.</text>
</comment>
<keyword evidence="4 6" id="KW-1133">Transmembrane helix</keyword>
<dbReference type="PANTHER" id="PTHR21346">
    <property type="entry name" value="FUN14 DOMAIN CONTAINING"/>
    <property type="match status" value="1"/>
</dbReference>
<evidence type="ECO:0000256" key="1">
    <source>
        <dbReference type="ARBA" id="ARBA00004370"/>
    </source>
</evidence>
<keyword evidence="8" id="KW-1185">Reference proteome</keyword>
<organism evidence="7 8">
    <name type="scientific">Galdieria yellowstonensis</name>
    <dbReference type="NCBI Taxonomy" id="3028027"/>
    <lineage>
        <taxon>Eukaryota</taxon>
        <taxon>Rhodophyta</taxon>
        <taxon>Bangiophyceae</taxon>
        <taxon>Galdieriales</taxon>
        <taxon>Galdieriaceae</taxon>
        <taxon>Galdieria</taxon>
    </lineage>
</organism>
<dbReference type="GO" id="GO:0016020">
    <property type="term" value="C:membrane"/>
    <property type="evidence" value="ECO:0007669"/>
    <property type="project" value="UniProtKB-SubCell"/>
</dbReference>
<proteinExistence type="inferred from homology"/>
<sequence length="147" mass="16868">MDSARVFHREHVEPWSKMVAYSVLEEETESLDEHTEYPIARKNNSGRSLYADYFVPVGQQFSVGTFLGLATGYSLRRIGRFALFLLGTQILILQWMAYKGWVTIHWNRVSRDLVPVLDKSFAENMVDILVYKMPFATAFCVGLKLAP</sequence>
<dbReference type="PANTHER" id="PTHR21346:SF10">
    <property type="entry name" value="TRANSMEMBRANE PROTEIN"/>
    <property type="match status" value="1"/>
</dbReference>
<evidence type="ECO:0000313" key="8">
    <source>
        <dbReference type="Proteomes" id="UP001300502"/>
    </source>
</evidence>
<evidence type="ECO:0000256" key="3">
    <source>
        <dbReference type="ARBA" id="ARBA00022692"/>
    </source>
</evidence>
<evidence type="ECO:0000256" key="2">
    <source>
        <dbReference type="ARBA" id="ARBA00009160"/>
    </source>
</evidence>
<reference evidence="7 8" key="1">
    <citation type="submission" date="2022-07" db="EMBL/GenBank/DDBJ databases">
        <title>Genome-wide signatures of adaptation to extreme environments.</title>
        <authorList>
            <person name="Cho C.H."/>
            <person name="Yoon H.S."/>
        </authorList>
    </citation>
    <scope>NUCLEOTIDE SEQUENCE [LARGE SCALE GENOMIC DNA]</scope>
    <source>
        <strain evidence="7 8">108.79 E11</strain>
    </source>
</reference>